<evidence type="ECO:0000313" key="6">
    <source>
        <dbReference type="EMBL" id="RPB25072.1"/>
    </source>
</evidence>
<dbReference type="GO" id="GO:0030170">
    <property type="term" value="F:pyridoxal phosphate binding"/>
    <property type="evidence" value="ECO:0007669"/>
    <property type="project" value="UniProtKB-UniRule"/>
</dbReference>
<dbReference type="STRING" id="1051890.A0A3N4LV50"/>
<dbReference type="FunFam" id="3.20.20.10:FF:000007">
    <property type="entry name" value="Pyridoxal phosphate homeostasis protein"/>
    <property type="match status" value="1"/>
</dbReference>
<protein>
    <recommendedName>
        <fullName evidence="2">Pyridoxal phosphate homeostasis protein</fullName>
        <shortName evidence="2">PLP homeostasis protein</shortName>
    </recommendedName>
</protein>
<evidence type="ECO:0000256" key="2">
    <source>
        <dbReference type="HAMAP-Rule" id="MF_03225"/>
    </source>
</evidence>
<dbReference type="CDD" id="cd06822">
    <property type="entry name" value="PLPDE_III_YBL036c_euk"/>
    <property type="match status" value="1"/>
</dbReference>
<proteinExistence type="inferred from homology"/>
<dbReference type="HAMAP" id="MF_02087">
    <property type="entry name" value="PLP_homeostasis"/>
    <property type="match status" value="1"/>
</dbReference>
<dbReference type="OrthoDB" id="10264196at2759"/>
<comment type="function">
    <text evidence="2">Pyridoxal 5'-phosphate (PLP)-binding protein, which may be involved in intracellular homeostatic regulation of pyridoxal 5'-phosphate (PLP), the active form of vitamin B6.</text>
</comment>
<evidence type="ECO:0000256" key="3">
    <source>
        <dbReference type="PIRSR" id="PIRSR004848-1"/>
    </source>
</evidence>
<dbReference type="NCBIfam" id="TIGR00044">
    <property type="entry name" value="YggS family pyridoxal phosphate-dependent enzyme"/>
    <property type="match status" value="1"/>
</dbReference>
<dbReference type="InterPro" id="IPR001608">
    <property type="entry name" value="Ala_racemase_N"/>
</dbReference>
<dbReference type="SUPFAM" id="SSF51419">
    <property type="entry name" value="PLP-binding barrel"/>
    <property type="match status" value="1"/>
</dbReference>
<dbReference type="InterPro" id="IPR029066">
    <property type="entry name" value="PLP-binding_barrel"/>
</dbReference>
<dbReference type="Proteomes" id="UP000267821">
    <property type="component" value="Unassembled WGS sequence"/>
</dbReference>
<dbReference type="AlphaFoldDB" id="A0A3N4LV50"/>
<organism evidence="6 7">
    <name type="scientific">Terfezia boudieri ATCC MYA-4762</name>
    <dbReference type="NCBI Taxonomy" id="1051890"/>
    <lineage>
        <taxon>Eukaryota</taxon>
        <taxon>Fungi</taxon>
        <taxon>Dikarya</taxon>
        <taxon>Ascomycota</taxon>
        <taxon>Pezizomycotina</taxon>
        <taxon>Pezizomycetes</taxon>
        <taxon>Pezizales</taxon>
        <taxon>Pezizaceae</taxon>
        <taxon>Terfezia</taxon>
    </lineage>
</organism>
<feature type="modified residue" description="N6-(pyridoxal phosphate)lysine" evidence="2 3">
    <location>
        <position position="49"/>
    </location>
</feature>
<dbReference type="InterPro" id="IPR011078">
    <property type="entry name" value="PyrdxlP_homeostasis"/>
</dbReference>
<accession>A0A3N4LV50</accession>
<comment type="similarity">
    <text evidence="2 4">Belongs to the pyridoxal phosphate-binding protein YggS/PROSC family.</text>
</comment>
<dbReference type="PANTHER" id="PTHR10146:SF14">
    <property type="entry name" value="PYRIDOXAL PHOSPHATE HOMEOSTASIS PROTEIN"/>
    <property type="match status" value="1"/>
</dbReference>
<evidence type="ECO:0000256" key="4">
    <source>
        <dbReference type="RuleBase" id="RU004514"/>
    </source>
</evidence>
<sequence>MSSELISTAEPIDMNLRRAQTLIDNITHVLQAIKRAAPHRQIRLVAISKLKPASDILALHNSRDITKHDSHFGENYFQELVEKAATLPQDINWHFTGTLQSNKCKALASIPNLWAVESLDTIKKADALEKGRAALRKTNNSVDVLRIFLQVNTSNEESKSGCQPSEVPDIASHIIKSCPSLQFKGLMTIGAIARSKQPDVPNEDFILLRETRDNLTKHLGWEEDQLELSMGMSDDYLPAIEQGATNVRVGTTIFGERPKKQDAKVKEDAAT</sequence>
<keyword evidence="1 2" id="KW-0663">Pyridoxal phosphate</keyword>
<dbReference type="Pfam" id="PF01168">
    <property type="entry name" value="Ala_racemase_N"/>
    <property type="match status" value="1"/>
</dbReference>
<dbReference type="EMBL" id="ML121539">
    <property type="protein sequence ID" value="RPB25072.1"/>
    <property type="molecule type" value="Genomic_DNA"/>
</dbReference>
<dbReference type="PANTHER" id="PTHR10146">
    <property type="entry name" value="PROLINE SYNTHETASE CO-TRANSCRIBED BACTERIAL HOMOLOG PROTEIN"/>
    <property type="match status" value="1"/>
</dbReference>
<dbReference type="FunCoup" id="A0A3N4LV50">
    <property type="interactions" value="500"/>
</dbReference>
<dbReference type="Gene3D" id="3.20.20.10">
    <property type="entry name" value="Alanine racemase"/>
    <property type="match status" value="1"/>
</dbReference>
<gene>
    <name evidence="6" type="ORF">L211DRAFT_807122</name>
</gene>
<evidence type="ECO:0000313" key="7">
    <source>
        <dbReference type="Proteomes" id="UP000267821"/>
    </source>
</evidence>
<dbReference type="PIRSF" id="PIRSF004848">
    <property type="entry name" value="YBL036c_PLPDEIII"/>
    <property type="match status" value="1"/>
</dbReference>
<reference evidence="6 7" key="1">
    <citation type="journal article" date="2018" name="Nat. Ecol. Evol.">
        <title>Pezizomycetes genomes reveal the molecular basis of ectomycorrhizal truffle lifestyle.</title>
        <authorList>
            <person name="Murat C."/>
            <person name="Payen T."/>
            <person name="Noel B."/>
            <person name="Kuo A."/>
            <person name="Morin E."/>
            <person name="Chen J."/>
            <person name="Kohler A."/>
            <person name="Krizsan K."/>
            <person name="Balestrini R."/>
            <person name="Da Silva C."/>
            <person name="Montanini B."/>
            <person name="Hainaut M."/>
            <person name="Levati E."/>
            <person name="Barry K.W."/>
            <person name="Belfiori B."/>
            <person name="Cichocki N."/>
            <person name="Clum A."/>
            <person name="Dockter R.B."/>
            <person name="Fauchery L."/>
            <person name="Guy J."/>
            <person name="Iotti M."/>
            <person name="Le Tacon F."/>
            <person name="Lindquist E.A."/>
            <person name="Lipzen A."/>
            <person name="Malagnac F."/>
            <person name="Mello A."/>
            <person name="Molinier V."/>
            <person name="Miyauchi S."/>
            <person name="Poulain J."/>
            <person name="Riccioni C."/>
            <person name="Rubini A."/>
            <person name="Sitrit Y."/>
            <person name="Splivallo R."/>
            <person name="Traeger S."/>
            <person name="Wang M."/>
            <person name="Zifcakova L."/>
            <person name="Wipf D."/>
            <person name="Zambonelli A."/>
            <person name="Paolocci F."/>
            <person name="Nowrousian M."/>
            <person name="Ottonello S."/>
            <person name="Baldrian P."/>
            <person name="Spatafora J.W."/>
            <person name="Henrissat B."/>
            <person name="Nagy L.G."/>
            <person name="Aury J.M."/>
            <person name="Wincker P."/>
            <person name="Grigoriev I.V."/>
            <person name="Bonfante P."/>
            <person name="Martin F.M."/>
        </authorList>
    </citation>
    <scope>NUCLEOTIDE SEQUENCE [LARGE SCALE GENOMIC DNA]</scope>
    <source>
        <strain evidence="6 7">ATCC MYA-4762</strain>
    </source>
</reference>
<feature type="domain" description="Alanine racemase N-terminal" evidence="5">
    <location>
        <begin position="24"/>
        <end position="258"/>
    </location>
</feature>
<evidence type="ECO:0000259" key="5">
    <source>
        <dbReference type="Pfam" id="PF01168"/>
    </source>
</evidence>
<dbReference type="InParanoid" id="A0A3N4LV50"/>
<comment type="cofactor">
    <cofactor evidence="3">
        <name>pyridoxal 5'-phosphate</name>
        <dbReference type="ChEBI" id="CHEBI:597326"/>
    </cofactor>
</comment>
<keyword evidence="7" id="KW-1185">Reference proteome</keyword>
<name>A0A3N4LV50_9PEZI</name>
<evidence type="ECO:0000256" key="1">
    <source>
        <dbReference type="ARBA" id="ARBA00022898"/>
    </source>
</evidence>